<dbReference type="Proteomes" id="UP000276133">
    <property type="component" value="Unassembled WGS sequence"/>
</dbReference>
<comment type="caution">
    <text evidence="1">The sequence shown here is derived from an EMBL/GenBank/DDBJ whole genome shotgun (WGS) entry which is preliminary data.</text>
</comment>
<protein>
    <submittedName>
        <fullName evidence="1">Uncharacterized protein</fullName>
    </submittedName>
</protein>
<keyword evidence="2" id="KW-1185">Reference proteome</keyword>
<reference evidence="1 2" key="1">
    <citation type="journal article" date="2018" name="Sci. Rep.">
        <title>Genomic signatures of local adaptation to the degree of environmental predictability in rotifers.</title>
        <authorList>
            <person name="Franch-Gras L."/>
            <person name="Hahn C."/>
            <person name="Garcia-Roger E.M."/>
            <person name="Carmona M.J."/>
            <person name="Serra M."/>
            <person name="Gomez A."/>
        </authorList>
    </citation>
    <scope>NUCLEOTIDE SEQUENCE [LARGE SCALE GENOMIC DNA]</scope>
    <source>
        <strain evidence="1">HYR1</strain>
    </source>
</reference>
<organism evidence="1 2">
    <name type="scientific">Brachionus plicatilis</name>
    <name type="common">Marine rotifer</name>
    <name type="synonym">Brachionus muelleri</name>
    <dbReference type="NCBI Taxonomy" id="10195"/>
    <lineage>
        <taxon>Eukaryota</taxon>
        <taxon>Metazoa</taxon>
        <taxon>Spiralia</taxon>
        <taxon>Gnathifera</taxon>
        <taxon>Rotifera</taxon>
        <taxon>Eurotatoria</taxon>
        <taxon>Monogononta</taxon>
        <taxon>Pseudotrocha</taxon>
        <taxon>Ploima</taxon>
        <taxon>Brachionidae</taxon>
        <taxon>Brachionus</taxon>
    </lineage>
</organism>
<dbReference type="EMBL" id="REGN01005094">
    <property type="protein sequence ID" value="RNA14902.1"/>
    <property type="molecule type" value="Genomic_DNA"/>
</dbReference>
<sequence length="67" mass="7982">MRASNILIHHYLLENLSFKNKIHQKKAKKHSVEHIFFSKQLLYIICFSFVKFSTKEQSKFKINSVNA</sequence>
<gene>
    <name evidence="1" type="ORF">BpHYR1_017794</name>
</gene>
<proteinExistence type="predicted"/>
<evidence type="ECO:0000313" key="2">
    <source>
        <dbReference type="Proteomes" id="UP000276133"/>
    </source>
</evidence>
<evidence type="ECO:0000313" key="1">
    <source>
        <dbReference type="EMBL" id="RNA14902.1"/>
    </source>
</evidence>
<dbReference type="AlphaFoldDB" id="A0A3M7QU85"/>
<accession>A0A3M7QU85</accession>
<name>A0A3M7QU85_BRAPC</name>